<dbReference type="EMBL" id="JAGYWB010000017">
    <property type="protein sequence ID" value="KAI0494306.1"/>
    <property type="molecule type" value="Genomic_DNA"/>
</dbReference>
<dbReference type="Proteomes" id="UP000829196">
    <property type="component" value="Unassembled WGS sequence"/>
</dbReference>
<sequence>MHAWRLLNALKIHYLDKKEITLITYCHAIIAFYNKMAQNKTSRVRWFAFTNNINGLGIKVHFEHIDGKNNVLVDSLSRLTFVICAGIIKDEVADLFIAEWRKETASKQEKEKGLRRSMQKYYADLLSQFGCQRHQSPDHSSRTISTRSYSGTHLITPSIWLHSPSYKERPSELNLSKSS</sequence>
<protein>
    <submittedName>
        <fullName evidence="1">Uncharacterized protein</fullName>
    </submittedName>
</protein>
<reference evidence="1" key="1">
    <citation type="journal article" date="2022" name="Front. Genet.">
        <title>Chromosome-Scale Assembly of the Dendrobium nobile Genome Provides Insights Into the Molecular Mechanism of the Biosynthesis of the Medicinal Active Ingredient of Dendrobium.</title>
        <authorList>
            <person name="Xu Q."/>
            <person name="Niu S.-C."/>
            <person name="Li K.-L."/>
            <person name="Zheng P.-J."/>
            <person name="Zhang X.-J."/>
            <person name="Jia Y."/>
            <person name="Liu Y."/>
            <person name="Niu Y.-X."/>
            <person name="Yu L.-H."/>
            <person name="Chen D.-F."/>
            <person name="Zhang G.-Q."/>
        </authorList>
    </citation>
    <scope>NUCLEOTIDE SEQUENCE</scope>
    <source>
        <tissue evidence="1">Leaf</tissue>
    </source>
</reference>
<evidence type="ECO:0000313" key="2">
    <source>
        <dbReference type="Proteomes" id="UP000829196"/>
    </source>
</evidence>
<gene>
    <name evidence="1" type="ORF">KFK09_024438</name>
</gene>
<accession>A0A8T3ACM7</accession>
<comment type="caution">
    <text evidence="1">The sequence shown here is derived from an EMBL/GenBank/DDBJ whole genome shotgun (WGS) entry which is preliminary data.</text>
</comment>
<proteinExistence type="predicted"/>
<dbReference type="AlphaFoldDB" id="A0A8T3ACM7"/>
<dbReference type="OrthoDB" id="1914518at2759"/>
<keyword evidence="2" id="KW-1185">Reference proteome</keyword>
<organism evidence="1 2">
    <name type="scientific">Dendrobium nobile</name>
    <name type="common">Orchid</name>
    <dbReference type="NCBI Taxonomy" id="94219"/>
    <lineage>
        <taxon>Eukaryota</taxon>
        <taxon>Viridiplantae</taxon>
        <taxon>Streptophyta</taxon>
        <taxon>Embryophyta</taxon>
        <taxon>Tracheophyta</taxon>
        <taxon>Spermatophyta</taxon>
        <taxon>Magnoliopsida</taxon>
        <taxon>Liliopsida</taxon>
        <taxon>Asparagales</taxon>
        <taxon>Orchidaceae</taxon>
        <taxon>Epidendroideae</taxon>
        <taxon>Malaxideae</taxon>
        <taxon>Dendrobiinae</taxon>
        <taxon>Dendrobium</taxon>
    </lineage>
</organism>
<name>A0A8T3ACM7_DENNO</name>
<evidence type="ECO:0000313" key="1">
    <source>
        <dbReference type="EMBL" id="KAI0494306.1"/>
    </source>
</evidence>